<reference evidence="2 3" key="1">
    <citation type="submission" date="2016-07" db="EMBL/GenBank/DDBJ databases">
        <authorList>
            <person name="Lefevre C.T."/>
        </authorList>
    </citation>
    <scope>NUCLEOTIDE SEQUENCE [LARGE SCALE GENOMIC DNA]</scope>
    <source>
        <strain evidence="2">PR1</strain>
    </source>
</reference>
<protein>
    <submittedName>
        <fullName evidence="2">Uncharacterized protein</fullName>
    </submittedName>
</protein>
<evidence type="ECO:0000313" key="2">
    <source>
        <dbReference type="EMBL" id="SCA55488.1"/>
    </source>
</evidence>
<sequence length="45" mass="5302">MRMQLATSSTRALIIFYNHTLFLLVSIETISNKTNRQEKFRTLLT</sequence>
<feature type="transmembrane region" description="Helical" evidence="1">
    <location>
        <begin position="12"/>
        <end position="31"/>
    </location>
</feature>
<gene>
    <name evidence="2" type="ORF">MTBPR1_100129</name>
</gene>
<name>A0A1C3RE24_9PROT</name>
<organism evidence="2 3">
    <name type="scientific">Candidatus Terasakiella magnetica</name>
    <dbReference type="NCBI Taxonomy" id="1867952"/>
    <lineage>
        <taxon>Bacteria</taxon>
        <taxon>Pseudomonadati</taxon>
        <taxon>Pseudomonadota</taxon>
        <taxon>Alphaproteobacteria</taxon>
        <taxon>Rhodospirillales</taxon>
        <taxon>Terasakiellaceae</taxon>
        <taxon>Terasakiella</taxon>
    </lineage>
</organism>
<evidence type="ECO:0000313" key="3">
    <source>
        <dbReference type="Proteomes" id="UP000231658"/>
    </source>
</evidence>
<keyword evidence="3" id="KW-1185">Reference proteome</keyword>
<keyword evidence="1" id="KW-0812">Transmembrane</keyword>
<dbReference type="AlphaFoldDB" id="A0A1C3RE24"/>
<evidence type="ECO:0000256" key="1">
    <source>
        <dbReference type="SAM" id="Phobius"/>
    </source>
</evidence>
<keyword evidence="1" id="KW-0472">Membrane</keyword>
<keyword evidence="1" id="KW-1133">Transmembrane helix</keyword>
<accession>A0A1C3RE24</accession>
<proteinExistence type="predicted"/>
<dbReference type="Proteomes" id="UP000231658">
    <property type="component" value="Unassembled WGS sequence"/>
</dbReference>
<dbReference type="EMBL" id="FLYE01000002">
    <property type="protein sequence ID" value="SCA55488.1"/>
    <property type="molecule type" value="Genomic_DNA"/>
</dbReference>